<evidence type="ECO:0000259" key="13">
    <source>
        <dbReference type="PROSITE" id="PS51384"/>
    </source>
</evidence>
<comment type="function">
    <text evidence="4">Nitrate reductase is a key enzyme involved in the first step of nitrate assimilation in plants, fungi and bacteria.</text>
</comment>
<keyword evidence="15" id="KW-1185">Reference proteome</keyword>
<dbReference type="InterPro" id="IPR036374">
    <property type="entry name" value="OxRdtase_Mopterin-bd_sf"/>
</dbReference>
<dbReference type="InterPro" id="IPR017927">
    <property type="entry name" value="FAD-bd_FR_type"/>
</dbReference>
<feature type="non-terminal residue" evidence="14">
    <location>
        <position position="1"/>
    </location>
</feature>
<dbReference type="SUPFAM" id="SSF63380">
    <property type="entry name" value="Riboflavin synthase domain-like"/>
    <property type="match status" value="1"/>
</dbReference>
<dbReference type="GO" id="GO:0071949">
    <property type="term" value="F:FAD binding"/>
    <property type="evidence" value="ECO:0007669"/>
    <property type="project" value="TreeGrafter"/>
</dbReference>
<evidence type="ECO:0000256" key="10">
    <source>
        <dbReference type="ARBA" id="ARBA00023002"/>
    </source>
</evidence>
<evidence type="ECO:0000256" key="6">
    <source>
        <dbReference type="ARBA" id="ARBA00011738"/>
    </source>
</evidence>
<gene>
    <name evidence="14" type="ORF">Tsubulata_049804</name>
</gene>
<dbReference type="InterPro" id="IPR001834">
    <property type="entry name" value="CBR-like"/>
</dbReference>
<feature type="binding site" evidence="12">
    <location>
        <position position="341"/>
    </location>
    <ligand>
        <name>FAD</name>
        <dbReference type="ChEBI" id="CHEBI:57692"/>
    </ligand>
</feature>
<dbReference type="Gene3D" id="3.40.50.80">
    <property type="entry name" value="Nucleotide-binding domain of ferredoxin-NADP reductase (FNR) module"/>
    <property type="match status" value="1"/>
</dbReference>
<evidence type="ECO:0000256" key="11">
    <source>
        <dbReference type="ARBA" id="ARBA00023063"/>
    </source>
</evidence>
<dbReference type="InterPro" id="IPR005066">
    <property type="entry name" value="MoCF_OxRdtse_dimer"/>
</dbReference>
<dbReference type="PANTHER" id="PTHR19370">
    <property type="entry name" value="NADH-CYTOCHROME B5 REDUCTASE"/>
    <property type="match status" value="1"/>
</dbReference>
<dbReference type="AlphaFoldDB" id="A0A9Q0G5N5"/>
<dbReference type="Pfam" id="PF00174">
    <property type="entry name" value="Oxidored_molyb"/>
    <property type="match status" value="1"/>
</dbReference>
<dbReference type="GO" id="GO:0030151">
    <property type="term" value="F:molybdenum ion binding"/>
    <property type="evidence" value="ECO:0007669"/>
    <property type="project" value="InterPro"/>
</dbReference>
<evidence type="ECO:0000256" key="4">
    <source>
        <dbReference type="ARBA" id="ARBA00003838"/>
    </source>
</evidence>
<proteinExistence type="inferred from homology"/>
<dbReference type="GO" id="GO:0006809">
    <property type="term" value="P:nitric oxide biosynthetic process"/>
    <property type="evidence" value="ECO:0007669"/>
    <property type="project" value="TreeGrafter"/>
</dbReference>
<feature type="domain" description="FAD-binding FR-type" evidence="13">
    <location>
        <begin position="271"/>
        <end position="374"/>
    </location>
</feature>
<sequence length="480" mass="53918">EQNMVKQSIGFNWEAGAVSTSVWRGVPLHLVLKRCGILSRSRGALNVCFKGAEDLPRGGGSKYGTSITKEIIVTTKESDNYYHYNDNRPEYIINEPNINSAITTPSHEEILPVNSWTTQRPYTLKGYAYSGDDDQLLVSHKNKCMQSDTRIGIVFEHPTVPGNQSGGWMAKERHLEKSVDNSQTLKKSVSTPFMNTASSKTFSMAEVKKHNSPDSAWIIVLGHNLTPFTLIIKAKKMLESYRIGDCAANFAHLDPIKEVVPAASSIALVPGEKIPCKLVKKKESLSHDVRLFRFALPSEDQVLGLPVGKHIFLCAVVDEKLCMRAYTPTSTVDVVGYFDLVIKNGGGLMSQHLDSLELGSFIDVKGPLGHIEYVGRGNFLDPEDQTEMYVVYENRTEDDILLRREELDSWAKEHERLKVWYVVQASVKEGWQAIQYCGIHYREYPEGTRPRRIRRYSSLGLWAPTHDSVRGPTKSGENEL</sequence>
<dbReference type="InterPro" id="IPR008335">
    <property type="entry name" value="Mopterin_OxRdtase_euk"/>
</dbReference>
<organism evidence="14 15">
    <name type="scientific">Turnera subulata</name>
    <dbReference type="NCBI Taxonomy" id="218843"/>
    <lineage>
        <taxon>Eukaryota</taxon>
        <taxon>Viridiplantae</taxon>
        <taxon>Streptophyta</taxon>
        <taxon>Embryophyta</taxon>
        <taxon>Tracheophyta</taxon>
        <taxon>Spermatophyta</taxon>
        <taxon>Magnoliopsida</taxon>
        <taxon>eudicotyledons</taxon>
        <taxon>Gunneridae</taxon>
        <taxon>Pentapetalae</taxon>
        <taxon>rosids</taxon>
        <taxon>fabids</taxon>
        <taxon>Malpighiales</taxon>
        <taxon>Passifloraceae</taxon>
        <taxon>Turnera</taxon>
    </lineage>
</organism>
<reference evidence="14" key="1">
    <citation type="submission" date="2022-02" db="EMBL/GenBank/DDBJ databases">
        <authorList>
            <person name="Henning P.M."/>
            <person name="McCubbin A.G."/>
            <person name="Shore J.S."/>
        </authorList>
    </citation>
    <scope>NUCLEOTIDE SEQUENCE</scope>
    <source>
        <strain evidence="14">F60SS</strain>
        <tissue evidence="14">Leaves</tissue>
    </source>
</reference>
<feature type="binding site" evidence="12">
    <location>
        <position position="324"/>
    </location>
    <ligand>
        <name>FAD</name>
        <dbReference type="ChEBI" id="CHEBI:57692"/>
    </ligand>
</feature>
<reference evidence="14" key="2">
    <citation type="journal article" date="2023" name="Plants (Basel)">
        <title>Annotation of the Turnera subulata (Passifloraceae) Draft Genome Reveals the S-Locus Evolved after the Divergence of Turneroideae from Passifloroideae in a Stepwise Manner.</title>
        <authorList>
            <person name="Henning P.M."/>
            <person name="Roalson E.H."/>
            <person name="Mir W."/>
            <person name="McCubbin A.G."/>
            <person name="Shore J.S."/>
        </authorList>
    </citation>
    <scope>NUCLEOTIDE SEQUENCE</scope>
    <source>
        <tissue evidence="14">Leaves</tissue>
    </source>
</reference>
<comment type="cofactor">
    <cofactor evidence="3 12">
        <name>FAD</name>
        <dbReference type="ChEBI" id="CHEBI:57692"/>
    </cofactor>
</comment>
<evidence type="ECO:0000256" key="2">
    <source>
        <dbReference type="ARBA" id="ARBA00001971"/>
    </source>
</evidence>
<comment type="caution">
    <text evidence="14">The sequence shown here is derived from an EMBL/GenBank/DDBJ whole genome shotgun (WGS) entry which is preliminary data.</text>
</comment>
<dbReference type="Proteomes" id="UP001141552">
    <property type="component" value="Unassembled WGS sequence"/>
</dbReference>
<dbReference type="Pfam" id="PF00175">
    <property type="entry name" value="NAD_binding_1"/>
    <property type="match status" value="1"/>
</dbReference>
<accession>A0A9Q0G5N5</accession>
<evidence type="ECO:0000313" key="15">
    <source>
        <dbReference type="Proteomes" id="UP001141552"/>
    </source>
</evidence>
<dbReference type="GO" id="GO:0042128">
    <property type="term" value="P:nitrate assimilation"/>
    <property type="evidence" value="ECO:0007669"/>
    <property type="project" value="UniProtKB-KW"/>
</dbReference>
<dbReference type="InterPro" id="IPR001433">
    <property type="entry name" value="OxRdtase_FAD/NAD-bd"/>
</dbReference>
<dbReference type="PRINTS" id="PR00406">
    <property type="entry name" value="CYTB5RDTASE"/>
</dbReference>
<name>A0A9Q0G5N5_9ROSI</name>
<dbReference type="FunFam" id="2.40.30.10:FF:000021">
    <property type="entry name" value="NADH-cytochrome b5 reductase"/>
    <property type="match status" value="1"/>
</dbReference>
<evidence type="ECO:0000256" key="9">
    <source>
        <dbReference type="ARBA" id="ARBA00022827"/>
    </source>
</evidence>
<dbReference type="EMBL" id="JAKUCV010002442">
    <property type="protein sequence ID" value="KAJ4842647.1"/>
    <property type="molecule type" value="Genomic_DNA"/>
</dbReference>
<dbReference type="Pfam" id="PF03404">
    <property type="entry name" value="Mo-co_dimer"/>
    <property type="match status" value="1"/>
</dbReference>
<evidence type="ECO:0000313" key="14">
    <source>
        <dbReference type="EMBL" id="KAJ4842647.1"/>
    </source>
</evidence>
<dbReference type="Gene3D" id="3.90.420.10">
    <property type="entry name" value="Oxidoreductase, molybdopterin-binding domain"/>
    <property type="match status" value="1"/>
</dbReference>
<keyword evidence="8 12" id="KW-0285">Flavoprotein</keyword>
<keyword evidence="7" id="KW-0500">Molybdenum</keyword>
<feature type="binding site" evidence="12">
    <location>
        <position position="350"/>
    </location>
    <ligand>
        <name>FAD</name>
        <dbReference type="ChEBI" id="CHEBI:57692"/>
    </ligand>
</feature>
<dbReference type="InterPro" id="IPR017938">
    <property type="entry name" value="Riboflavin_synthase-like_b-brl"/>
</dbReference>
<dbReference type="CDD" id="cd06183">
    <property type="entry name" value="cyt_b5_reduct_like"/>
    <property type="match status" value="1"/>
</dbReference>
<dbReference type="PROSITE" id="PS51384">
    <property type="entry name" value="FAD_FR"/>
    <property type="match status" value="1"/>
</dbReference>
<feature type="binding site" evidence="12">
    <location>
        <position position="343"/>
    </location>
    <ligand>
        <name>FAD</name>
        <dbReference type="ChEBI" id="CHEBI:57692"/>
    </ligand>
</feature>
<evidence type="ECO:0000256" key="5">
    <source>
        <dbReference type="ARBA" id="ARBA00006253"/>
    </source>
</evidence>
<dbReference type="GO" id="GO:0009703">
    <property type="term" value="F:nitrate reductase (NADH) activity"/>
    <property type="evidence" value="ECO:0007669"/>
    <property type="project" value="TreeGrafter"/>
</dbReference>
<dbReference type="Gene3D" id="2.60.40.650">
    <property type="match status" value="1"/>
</dbReference>
<comment type="similarity">
    <text evidence="5">Belongs to the nitrate reductase family.</text>
</comment>
<keyword evidence="10" id="KW-0560">Oxidoreductase</keyword>
<evidence type="ECO:0000256" key="1">
    <source>
        <dbReference type="ARBA" id="ARBA00001924"/>
    </source>
</evidence>
<comment type="cofactor">
    <cofactor evidence="1">
        <name>Mo-molybdopterin</name>
        <dbReference type="ChEBI" id="CHEBI:71302"/>
    </cofactor>
</comment>
<dbReference type="Pfam" id="PF00970">
    <property type="entry name" value="FAD_binding_6"/>
    <property type="match status" value="1"/>
</dbReference>
<dbReference type="InterPro" id="IPR008333">
    <property type="entry name" value="Cbr1-like_FAD-bd_dom"/>
</dbReference>
<protein>
    <recommendedName>
        <fullName evidence="13">FAD-binding FR-type domain-containing protein</fullName>
    </recommendedName>
</protein>
<dbReference type="OrthoDB" id="432685at2759"/>
<evidence type="ECO:0000256" key="8">
    <source>
        <dbReference type="ARBA" id="ARBA00022630"/>
    </source>
</evidence>
<dbReference type="InterPro" id="IPR036400">
    <property type="entry name" value="Cyt_B5-like_heme/steroid_sf"/>
</dbReference>
<keyword evidence="9 12" id="KW-0274">FAD</keyword>
<evidence type="ECO:0000256" key="12">
    <source>
        <dbReference type="PIRSR" id="PIRSR601834-1"/>
    </source>
</evidence>
<comment type="cofactor">
    <cofactor evidence="2">
        <name>heme</name>
        <dbReference type="ChEBI" id="CHEBI:30413"/>
    </cofactor>
</comment>
<dbReference type="SUPFAM" id="SSF56524">
    <property type="entry name" value="Oxidoreductase molybdopterin-binding domain"/>
    <property type="match status" value="1"/>
</dbReference>
<dbReference type="InterPro" id="IPR000572">
    <property type="entry name" value="OxRdtase_Mopterin-bd_dom"/>
</dbReference>
<dbReference type="PANTHER" id="PTHR19370:SF185">
    <property type="entry name" value="NADH-CYTOCHROME B5 REDUCTASE"/>
    <property type="match status" value="1"/>
</dbReference>
<dbReference type="SUPFAM" id="SSF55856">
    <property type="entry name" value="Cytochrome b5-like heme/steroid binding domain"/>
    <property type="match status" value="1"/>
</dbReference>
<dbReference type="SUPFAM" id="SSF52343">
    <property type="entry name" value="Ferredoxin reductase-like, C-terminal NADP-linked domain"/>
    <property type="match status" value="1"/>
</dbReference>
<dbReference type="PRINTS" id="PR00407">
    <property type="entry name" value="EUMOPTERIN"/>
</dbReference>
<evidence type="ECO:0000256" key="3">
    <source>
        <dbReference type="ARBA" id="ARBA00001974"/>
    </source>
</evidence>
<dbReference type="Gene3D" id="2.40.30.10">
    <property type="entry name" value="Translation factors"/>
    <property type="match status" value="1"/>
</dbReference>
<feature type="binding site" evidence="12">
    <location>
        <position position="326"/>
    </location>
    <ligand>
        <name>FAD</name>
        <dbReference type="ChEBI" id="CHEBI:57692"/>
    </ligand>
</feature>
<feature type="binding site" evidence="12">
    <location>
        <position position="349"/>
    </location>
    <ligand>
        <name>FAD</name>
        <dbReference type="ChEBI" id="CHEBI:57692"/>
    </ligand>
</feature>
<dbReference type="InterPro" id="IPR039261">
    <property type="entry name" value="FNR_nucleotide-bd"/>
</dbReference>
<keyword evidence="11" id="KW-0534">Nitrate assimilation</keyword>
<evidence type="ECO:0000256" key="7">
    <source>
        <dbReference type="ARBA" id="ARBA00022505"/>
    </source>
</evidence>
<comment type="subunit">
    <text evidence="6">Homodimer.</text>
</comment>